<keyword evidence="2 5" id="KW-0547">Nucleotide-binding</keyword>
<keyword evidence="1 6" id="KW-0479">Metal-binding</keyword>
<evidence type="ECO:0000256" key="4">
    <source>
        <dbReference type="ARBA" id="ARBA00023224"/>
    </source>
</evidence>
<dbReference type="GO" id="GO:0005834">
    <property type="term" value="C:heterotrimeric G-protein complex"/>
    <property type="evidence" value="ECO:0007669"/>
    <property type="project" value="TreeGrafter"/>
</dbReference>
<evidence type="ECO:0000256" key="3">
    <source>
        <dbReference type="ARBA" id="ARBA00023134"/>
    </source>
</evidence>
<organism evidence="7 8">
    <name type="scientific">Boothiomyces macroporosus</name>
    <dbReference type="NCBI Taxonomy" id="261099"/>
    <lineage>
        <taxon>Eukaryota</taxon>
        <taxon>Fungi</taxon>
        <taxon>Fungi incertae sedis</taxon>
        <taxon>Chytridiomycota</taxon>
        <taxon>Chytridiomycota incertae sedis</taxon>
        <taxon>Chytridiomycetes</taxon>
        <taxon>Rhizophydiales</taxon>
        <taxon>Terramycetaceae</taxon>
        <taxon>Boothiomyces</taxon>
    </lineage>
</organism>
<feature type="binding site" evidence="5">
    <location>
        <begin position="259"/>
        <end position="265"/>
    </location>
    <ligand>
        <name>GTP</name>
        <dbReference type="ChEBI" id="CHEBI:37565"/>
    </ligand>
</feature>
<dbReference type="GO" id="GO:0005525">
    <property type="term" value="F:GTP binding"/>
    <property type="evidence" value="ECO:0007669"/>
    <property type="project" value="UniProtKB-KW"/>
</dbReference>
<gene>
    <name evidence="7" type="ORF">HK103_005766</name>
</gene>
<evidence type="ECO:0000256" key="1">
    <source>
        <dbReference type="ARBA" id="ARBA00022723"/>
    </source>
</evidence>
<dbReference type="CDD" id="cd00066">
    <property type="entry name" value="G-alpha"/>
    <property type="match status" value="1"/>
</dbReference>
<dbReference type="Pfam" id="PF00503">
    <property type="entry name" value="G-alpha"/>
    <property type="match status" value="2"/>
</dbReference>
<dbReference type="InterPro" id="IPR001019">
    <property type="entry name" value="Gprotein_alpha_su"/>
</dbReference>
<reference evidence="7" key="1">
    <citation type="submission" date="2020-05" db="EMBL/GenBank/DDBJ databases">
        <title>Phylogenomic resolution of chytrid fungi.</title>
        <authorList>
            <person name="Stajich J.E."/>
            <person name="Amses K."/>
            <person name="Simmons R."/>
            <person name="Seto K."/>
            <person name="Myers J."/>
            <person name="Bonds A."/>
            <person name="Quandt C.A."/>
            <person name="Barry K."/>
            <person name="Liu P."/>
            <person name="Grigoriev I."/>
            <person name="Longcore J.E."/>
            <person name="James T.Y."/>
        </authorList>
    </citation>
    <scope>NUCLEOTIDE SEQUENCE</scope>
    <source>
        <strain evidence="7">PLAUS21</strain>
    </source>
</reference>
<evidence type="ECO:0000313" key="7">
    <source>
        <dbReference type="EMBL" id="KAJ3256083.1"/>
    </source>
</evidence>
<evidence type="ECO:0000313" key="8">
    <source>
        <dbReference type="Proteomes" id="UP001210925"/>
    </source>
</evidence>
<evidence type="ECO:0000256" key="2">
    <source>
        <dbReference type="ARBA" id="ARBA00022741"/>
    </source>
</evidence>
<dbReference type="GO" id="GO:0031683">
    <property type="term" value="F:G-protein beta/gamma-subunit complex binding"/>
    <property type="evidence" value="ECO:0007669"/>
    <property type="project" value="InterPro"/>
</dbReference>
<proteinExistence type="predicted"/>
<dbReference type="Gene3D" id="3.40.50.300">
    <property type="entry name" value="P-loop containing nucleotide triphosphate hydrolases"/>
    <property type="match status" value="2"/>
</dbReference>
<dbReference type="AlphaFoldDB" id="A0AAD5Y344"/>
<keyword evidence="6" id="KW-0460">Magnesium</keyword>
<evidence type="ECO:0000256" key="6">
    <source>
        <dbReference type="PIRSR" id="PIRSR601019-2"/>
    </source>
</evidence>
<comment type="caution">
    <text evidence="7">The sequence shown here is derived from an EMBL/GenBank/DDBJ whole genome shotgun (WGS) entry which is preliminary data.</text>
</comment>
<keyword evidence="4" id="KW-0807">Transducer</keyword>
<feature type="binding site" evidence="6">
    <location>
        <position position="265"/>
    </location>
    <ligand>
        <name>Mg(2+)</name>
        <dbReference type="ChEBI" id="CHEBI:18420"/>
    </ligand>
</feature>
<dbReference type="GO" id="GO:0001664">
    <property type="term" value="F:G protein-coupled receptor binding"/>
    <property type="evidence" value="ECO:0007669"/>
    <property type="project" value="TreeGrafter"/>
</dbReference>
<dbReference type="PANTHER" id="PTHR10218">
    <property type="entry name" value="GTP-BINDING PROTEIN ALPHA SUBUNIT"/>
    <property type="match status" value="1"/>
</dbReference>
<dbReference type="PRINTS" id="PR00318">
    <property type="entry name" value="GPROTEINA"/>
</dbReference>
<protein>
    <submittedName>
        <fullName evidence="7">Uncharacterized protein</fullName>
    </submittedName>
</protein>
<dbReference type="GO" id="GO:0003924">
    <property type="term" value="F:GTPase activity"/>
    <property type="evidence" value="ECO:0007669"/>
    <property type="project" value="InterPro"/>
</dbReference>
<name>A0AAD5Y344_9FUNG</name>
<dbReference type="SUPFAM" id="SSF52540">
    <property type="entry name" value="P-loop containing nucleoside triphosphate hydrolases"/>
    <property type="match status" value="2"/>
</dbReference>
<sequence length="379" mass="44167">MIDAIVLFEQMIEHPLLKKQAFVIFFNKKDVYEKKVKKVNIVDFFPEYHGKPQSVSQGIKFFHSKFLANVKERKVTSHITCCTDTNLMKTIVAAVVRKESVKINKDIEKYLKEEKRTYEQYKREPKLLLLGSSDSGKSTLLKQMKILHGSGFSKEEKERSAVNIRKNIYDAINVLVRECTPEKYADLFKALSELDEDGSSALPPEMGEHIHNLWNEKEVQETFARIGPKMLPDTTEYRFLKADYDPTNEGKLEFNEDVLMLRTVTQHISCNVFQLDRTRLHMFDVSGLKHHRKQWIPYFDDVAAILYIVSLSSYDQTMVEDPTVNRMVDALVLFDQIVNNPALSKPDIILFFNKKDLYEKKVKKIPINEFFPEYQGNYS</sequence>
<feature type="binding site" evidence="6">
    <location>
        <position position="138"/>
    </location>
    <ligand>
        <name>Mg(2+)</name>
        <dbReference type="ChEBI" id="CHEBI:18420"/>
    </ligand>
</feature>
<dbReference type="SUPFAM" id="SSF47895">
    <property type="entry name" value="Transducin (alpha subunit), insertion domain"/>
    <property type="match status" value="1"/>
</dbReference>
<dbReference type="GO" id="GO:0007188">
    <property type="term" value="P:adenylate cyclase-modulating G protein-coupled receptor signaling pathway"/>
    <property type="evidence" value="ECO:0007669"/>
    <property type="project" value="TreeGrafter"/>
</dbReference>
<dbReference type="Gene3D" id="1.10.400.10">
    <property type="entry name" value="GI Alpha 1, domain 2-like"/>
    <property type="match status" value="1"/>
</dbReference>
<keyword evidence="3 5" id="KW-0342">GTP-binding</keyword>
<keyword evidence="8" id="KW-1185">Reference proteome</keyword>
<feature type="binding site" evidence="5">
    <location>
        <begin position="353"/>
        <end position="356"/>
    </location>
    <ligand>
        <name>GTP</name>
        <dbReference type="ChEBI" id="CHEBI:37565"/>
    </ligand>
</feature>
<dbReference type="GO" id="GO:0046872">
    <property type="term" value="F:metal ion binding"/>
    <property type="evidence" value="ECO:0007669"/>
    <property type="project" value="UniProtKB-KW"/>
</dbReference>
<dbReference type="GO" id="GO:0005737">
    <property type="term" value="C:cytoplasm"/>
    <property type="evidence" value="ECO:0007669"/>
    <property type="project" value="TreeGrafter"/>
</dbReference>
<evidence type="ECO:0000256" key="5">
    <source>
        <dbReference type="PIRSR" id="PIRSR601019-1"/>
    </source>
</evidence>
<accession>A0AAD5Y344</accession>
<dbReference type="InterPro" id="IPR011025">
    <property type="entry name" value="GproteinA_insert"/>
</dbReference>
<dbReference type="PROSITE" id="PS51882">
    <property type="entry name" value="G_ALPHA"/>
    <property type="match status" value="2"/>
</dbReference>
<dbReference type="InterPro" id="IPR027417">
    <property type="entry name" value="P-loop_NTPase"/>
</dbReference>
<dbReference type="FunFam" id="3.40.50.300:FF:000692">
    <property type="entry name" value="Guanine nucleotide-binding protein subunit alpha"/>
    <property type="match status" value="2"/>
</dbReference>
<dbReference type="PANTHER" id="PTHR10218:SF302">
    <property type="entry name" value="GUANINE NUCLEOTIDE-BINDING PROTEIN ALPHA-5 SUBUNIT"/>
    <property type="match status" value="1"/>
</dbReference>
<dbReference type="EMBL" id="JADGKB010000056">
    <property type="protein sequence ID" value="KAJ3256083.1"/>
    <property type="molecule type" value="Genomic_DNA"/>
</dbReference>
<dbReference type="SMART" id="SM00275">
    <property type="entry name" value="G_alpha"/>
    <property type="match status" value="1"/>
</dbReference>
<dbReference type="FunFam" id="3.40.50.300:FF:000720">
    <property type="entry name" value="Guanine nucleotide-binding protein G(k) subunit alpha"/>
    <property type="match status" value="1"/>
</dbReference>
<dbReference type="Proteomes" id="UP001210925">
    <property type="component" value="Unassembled WGS sequence"/>
</dbReference>